<protein>
    <recommendedName>
        <fullName evidence="1">Glycosyltransferase 2-like domain-containing protein</fullName>
    </recommendedName>
</protein>
<dbReference type="InterPro" id="IPR029044">
    <property type="entry name" value="Nucleotide-diphossugar_trans"/>
</dbReference>
<dbReference type="SUPFAM" id="SSF53448">
    <property type="entry name" value="Nucleotide-diphospho-sugar transferases"/>
    <property type="match status" value="1"/>
</dbReference>
<proteinExistence type="predicted"/>
<gene>
    <name evidence="2" type="ORF">METZ01_LOCUS440574</name>
</gene>
<dbReference type="PANTHER" id="PTHR48090">
    <property type="entry name" value="UNDECAPRENYL-PHOSPHATE 4-DEOXY-4-FORMAMIDO-L-ARABINOSE TRANSFERASE-RELATED"/>
    <property type="match status" value="1"/>
</dbReference>
<reference evidence="2" key="1">
    <citation type="submission" date="2018-05" db="EMBL/GenBank/DDBJ databases">
        <authorList>
            <person name="Lanie J.A."/>
            <person name="Ng W.-L."/>
            <person name="Kazmierczak K.M."/>
            <person name="Andrzejewski T.M."/>
            <person name="Davidsen T.M."/>
            <person name="Wayne K.J."/>
            <person name="Tettelin H."/>
            <person name="Glass J.I."/>
            <person name="Rusch D."/>
            <person name="Podicherti R."/>
            <person name="Tsui H.-C.T."/>
            <person name="Winkler M.E."/>
        </authorList>
    </citation>
    <scope>NUCLEOTIDE SEQUENCE</scope>
</reference>
<organism evidence="2">
    <name type="scientific">marine metagenome</name>
    <dbReference type="NCBI Taxonomy" id="408172"/>
    <lineage>
        <taxon>unclassified sequences</taxon>
        <taxon>metagenomes</taxon>
        <taxon>ecological metagenomes</taxon>
    </lineage>
</organism>
<dbReference type="Gene3D" id="3.90.550.10">
    <property type="entry name" value="Spore Coat Polysaccharide Biosynthesis Protein SpsA, Chain A"/>
    <property type="match status" value="1"/>
</dbReference>
<dbReference type="InterPro" id="IPR050256">
    <property type="entry name" value="Glycosyltransferase_2"/>
</dbReference>
<feature type="domain" description="Glycosyltransferase 2-like" evidence="1">
    <location>
        <begin position="6"/>
        <end position="113"/>
    </location>
</feature>
<dbReference type="CDD" id="cd04179">
    <property type="entry name" value="DPM_DPG-synthase_like"/>
    <property type="match status" value="1"/>
</dbReference>
<evidence type="ECO:0000259" key="1">
    <source>
        <dbReference type="Pfam" id="PF00535"/>
    </source>
</evidence>
<dbReference type="PANTHER" id="PTHR48090:SF7">
    <property type="entry name" value="RFBJ PROTEIN"/>
    <property type="match status" value="1"/>
</dbReference>
<dbReference type="EMBL" id="UINC01179174">
    <property type="protein sequence ID" value="SVD87720.1"/>
    <property type="molecule type" value="Genomic_DNA"/>
</dbReference>
<name>A0A382YX91_9ZZZZ</name>
<dbReference type="InterPro" id="IPR001173">
    <property type="entry name" value="Glyco_trans_2-like"/>
</dbReference>
<dbReference type="Pfam" id="PF00535">
    <property type="entry name" value="Glycos_transf_2"/>
    <property type="match status" value="1"/>
</dbReference>
<dbReference type="AlphaFoldDB" id="A0A382YX91"/>
<evidence type="ECO:0000313" key="2">
    <source>
        <dbReference type="EMBL" id="SVD87720.1"/>
    </source>
</evidence>
<sequence length="115" mass="12773">MTTLLCIPAFNEENVIGDVVKKSLEFVDHVVVYDDGSSDKTSEIAENAGAYVIRNSQNKGKGYALQSLFKYAKHQNSEVIVTMDGDGQFKPDEIPKLCRPILNDGQDLVVGYRFD</sequence>
<accession>A0A382YX91</accession>
<feature type="non-terminal residue" evidence="2">
    <location>
        <position position="115"/>
    </location>
</feature>